<feature type="compositionally biased region" description="Low complexity" evidence="10">
    <location>
        <begin position="237"/>
        <end position="246"/>
    </location>
</feature>
<accession>A0A7T7MAB6</accession>
<feature type="transmembrane region" description="Helical" evidence="11">
    <location>
        <begin position="1098"/>
        <end position="1124"/>
    </location>
</feature>
<keyword evidence="3" id="KW-1003">Cell membrane</keyword>
<dbReference type="CDD" id="cd03255">
    <property type="entry name" value="ABC_MJ0796_LolCDE_FtsE"/>
    <property type="match status" value="1"/>
</dbReference>
<comment type="similarity">
    <text evidence="9">Belongs to the ABC transporter superfamily. Macrolide exporter (TC 3.A.1.122) family.</text>
</comment>
<dbReference type="InterPro" id="IPR017911">
    <property type="entry name" value="MacB-like_ATP-bd"/>
</dbReference>
<evidence type="ECO:0000256" key="11">
    <source>
        <dbReference type="SAM" id="Phobius"/>
    </source>
</evidence>
<evidence type="ECO:0000256" key="2">
    <source>
        <dbReference type="ARBA" id="ARBA00022448"/>
    </source>
</evidence>
<evidence type="ECO:0000256" key="5">
    <source>
        <dbReference type="ARBA" id="ARBA00022741"/>
    </source>
</evidence>
<dbReference type="Gene3D" id="3.40.50.300">
    <property type="entry name" value="P-loop containing nucleotide triphosphate hydrolases"/>
    <property type="match status" value="1"/>
</dbReference>
<organism evidence="13 14">
    <name type="scientific">Actinomyces weissii</name>
    <dbReference type="NCBI Taxonomy" id="675090"/>
    <lineage>
        <taxon>Bacteria</taxon>
        <taxon>Bacillati</taxon>
        <taxon>Actinomycetota</taxon>
        <taxon>Actinomycetes</taxon>
        <taxon>Actinomycetales</taxon>
        <taxon>Actinomycetaceae</taxon>
        <taxon>Actinomyces</taxon>
    </lineage>
</organism>
<sequence length="1181" mass="126768">MLELHDVTKSYRTASLTQTALDRVSLAFRDNEFVAVLGQSGSGKTTMLNVIGGLDQFDDGDLVIDGVSTKDYRDRDWDTYRNNRIGFVFQSYNLIPHQSVLANVELALTLSGVSRSQRRARARQALEDVGLAEHAHKRPSQLSGGQMQRVAIARALINDPEILLADEPTGALDSATSLQVMDLLREVARERLVVMVTHNPELARSYANRVVTLADGRVQADTNPFDPDTPLEERAAGQKSSQAAGQDLEQETEEEPGPLWLLPSRRSTPAPTRTTRMGLLTALALSFNNLMTKKGRTLMTSFAGSIGIIGIAAILALANGVNAYIAKTEEEALTSYPLSIQRSTMDLGSVIEAADENRAQGSPQAQAGHLRTRNAFTAMMGSRSTNDLASLKAFLEADGGGVRQHVRSIEYRYNVTPQIYRKDTSQGVVQVHPEQAVAKVRSAATASPFASFFSLDAFKEMPAEPSLYQEGYEVMAGAWPTQPTELVLVLNPDGTMQDLYEYTLGLRDHTELDKMMAAYLDRQNVTSAAAHVGPSSPDGAATPGPDGQRPQDSREYRYEDILGTTFALVPASARYQYDQSYGVWTDLSQDQEHMRQAVSQGRDLKVVGIVKPKGKEDGMLRGLCYLPSLTAQVIEQAASSQIVQDQLAHPERDVFTGKTFTELADQAKQGPQGLDLSSLFTVDGEQIKASFKVDPTVLQTDLASLDLSGVDASTIDVGSLDLSGLDLSSLDLSEAAQLDLSGLDLSTLDLTDLATRYPQLAQVDYVSIITKALADGAIKDTAGAQVSATAAQVLSGFTKYASEHPGPDTDGDGVPETNMVQLVADYLATPEVTQAINDVATSNQVLDRAKLTSNLTTALGQDPAIAAVAQDVGDKAAAAIGQEIGKQLASNLSQAVSSTLSSYLQQTFSSAMTQMMTALQTQISAQVEQAMTSLASNLSQALSVDEEAFKKAFNLSMDQEQLSALLSTLMRSTTTSRDSNLAGLGWADTADPSAIEIFPKDFRSKDAVKTVLADYNQARTQAGEESKTIRYTDVVALLMSSVTRIINIITWMLIAFVSISLVVSSIMIAIITYISVLERKKEIGILRAIGASKADVRHVFNAETVIEGLLAGLLGIGITLLLTLPANAFVSARFGVYPIAHLPAGSGLALIAVSVGLTLVAGLLPASKAAREDPVEALRSE</sequence>
<comment type="subcellular location">
    <subcellularLocation>
        <location evidence="1">Cell inner membrane</location>
        <topology evidence="1">Multi-pass membrane protein</topology>
    </subcellularLocation>
</comment>
<evidence type="ECO:0000256" key="9">
    <source>
        <dbReference type="ARBA" id="ARBA00038388"/>
    </source>
</evidence>
<dbReference type="GO" id="GO:0005886">
    <property type="term" value="C:plasma membrane"/>
    <property type="evidence" value="ECO:0007669"/>
    <property type="project" value="UniProtKB-SubCell"/>
</dbReference>
<evidence type="ECO:0000256" key="3">
    <source>
        <dbReference type="ARBA" id="ARBA00022475"/>
    </source>
</evidence>
<feature type="region of interest" description="Disordered" evidence="10">
    <location>
        <begin position="218"/>
        <end position="271"/>
    </location>
</feature>
<dbReference type="Pfam" id="PF02687">
    <property type="entry name" value="FtsX"/>
    <property type="match status" value="1"/>
</dbReference>
<keyword evidence="14" id="KW-1185">Reference proteome</keyword>
<dbReference type="SUPFAM" id="SSF52540">
    <property type="entry name" value="P-loop containing nucleoside triphosphate hydrolases"/>
    <property type="match status" value="1"/>
</dbReference>
<feature type="region of interest" description="Disordered" evidence="10">
    <location>
        <begin position="527"/>
        <end position="552"/>
    </location>
</feature>
<dbReference type="InterPro" id="IPR003838">
    <property type="entry name" value="ABC3_permease_C"/>
</dbReference>
<keyword evidence="6 13" id="KW-0067">ATP-binding</keyword>
<protein>
    <submittedName>
        <fullName evidence="13">ATP-binding cassette domain-containing protein</fullName>
    </submittedName>
</protein>
<name>A0A7T7MAB6_9ACTO</name>
<dbReference type="InterPro" id="IPR003593">
    <property type="entry name" value="AAA+_ATPase"/>
</dbReference>
<evidence type="ECO:0000313" key="14">
    <source>
        <dbReference type="Proteomes" id="UP000595895"/>
    </source>
</evidence>
<dbReference type="InterPro" id="IPR017871">
    <property type="entry name" value="ABC_transporter-like_CS"/>
</dbReference>
<dbReference type="InterPro" id="IPR003439">
    <property type="entry name" value="ABC_transporter-like_ATP-bd"/>
</dbReference>
<dbReference type="SMART" id="SM00382">
    <property type="entry name" value="AAA"/>
    <property type="match status" value="1"/>
</dbReference>
<evidence type="ECO:0000256" key="8">
    <source>
        <dbReference type="ARBA" id="ARBA00023136"/>
    </source>
</evidence>
<dbReference type="PROSITE" id="PS50893">
    <property type="entry name" value="ABC_TRANSPORTER_2"/>
    <property type="match status" value="1"/>
</dbReference>
<keyword evidence="5" id="KW-0547">Nucleotide-binding</keyword>
<feature type="transmembrane region" description="Helical" evidence="11">
    <location>
        <begin position="1048"/>
        <end position="1077"/>
    </location>
</feature>
<reference evidence="13 14" key="1">
    <citation type="submission" date="2020-12" db="EMBL/GenBank/DDBJ databases">
        <authorList>
            <person name="Zhou J."/>
        </authorList>
    </citation>
    <scope>NUCLEOTIDE SEQUENCE [LARGE SCALE GENOMIC DNA]</scope>
    <source>
        <strain evidence="13 14">CCUG 61299</strain>
    </source>
</reference>
<evidence type="ECO:0000259" key="12">
    <source>
        <dbReference type="PROSITE" id="PS50893"/>
    </source>
</evidence>
<dbReference type="InterPro" id="IPR027417">
    <property type="entry name" value="P-loop_NTPase"/>
</dbReference>
<dbReference type="EMBL" id="CP066802">
    <property type="protein sequence ID" value="QQM67833.1"/>
    <property type="molecule type" value="Genomic_DNA"/>
</dbReference>
<dbReference type="Gene3D" id="2.160.20.80">
    <property type="entry name" value="E3 ubiquitin-protein ligase SopA"/>
    <property type="match status" value="1"/>
</dbReference>
<gene>
    <name evidence="13" type="ORF">JG540_02845</name>
</gene>
<keyword evidence="7 11" id="KW-1133">Transmembrane helix</keyword>
<evidence type="ECO:0000256" key="7">
    <source>
        <dbReference type="ARBA" id="ARBA00022989"/>
    </source>
</evidence>
<evidence type="ECO:0000256" key="4">
    <source>
        <dbReference type="ARBA" id="ARBA00022692"/>
    </source>
</evidence>
<dbReference type="FunFam" id="3.40.50.300:FF:000032">
    <property type="entry name" value="Export ABC transporter ATP-binding protein"/>
    <property type="match status" value="1"/>
</dbReference>
<dbReference type="AlphaFoldDB" id="A0A7T7MAB6"/>
<dbReference type="PANTHER" id="PTHR42798">
    <property type="entry name" value="LIPOPROTEIN-RELEASING SYSTEM ATP-BINDING PROTEIN LOLD"/>
    <property type="match status" value="1"/>
</dbReference>
<dbReference type="RefSeq" id="WP_200276957.1">
    <property type="nucleotide sequence ID" value="NZ_CP066802.1"/>
</dbReference>
<evidence type="ECO:0000256" key="10">
    <source>
        <dbReference type="SAM" id="MobiDB-lite"/>
    </source>
</evidence>
<dbReference type="PANTHER" id="PTHR42798:SF6">
    <property type="entry name" value="CELL DIVISION ATP-BINDING PROTEIN FTSE"/>
    <property type="match status" value="1"/>
</dbReference>
<dbReference type="Proteomes" id="UP000595895">
    <property type="component" value="Chromosome"/>
</dbReference>
<dbReference type="GO" id="GO:0005524">
    <property type="term" value="F:ATP binding"/>
    <property type="evidence" value="ECO:0007669"/>
    <property type="project" value="UniProtKB-KW"/>
</dbReference>
<feature type="transmembrane region" description="Helical" evidence="11">
    <location>
        <begin position="1144"/>
        <end position="1164"/>
    </location>
</feature>
<dbReference type="KEGG" id="awe:JG540_02845"/>
<keyword evidence="4 11" id="KW-0812">Transmembrane</keyword>
<keyword evidence="8 11" id="KW-0472">Membrane</keyword>
<evidence type="ECO:0000256" key="6">
    <source>
        <dbReference type="ARBA" id="ARBA00022840"/>
    </source>
</evidence>
<dbReference type="GO" id="GO:0016887">
    <property type="term" value="F:ATP hydrolysis activity"/>
    <property type="evidence" value="ECO:0007669"/>
    <property type="project" value="InterPro"/>
</dbReference>
<keyword evidence="2" id="KW-0813">Transport</keyword>
<evidence type="ECO:0000313" key="13">
    <source>
        <dbReference type="EMBL" id="QQM67833.1"/>
    </source>
</evidence>
<dbReference type="Pfam" id="PF00005">
    <property type="entry name" value="ABC_tran"/>
    <property type="match status" value="1"/>
</dbReference>
<evidence type="ECO:0000256" key="1">
    <source>
        <dbReference type="ARBA" id="ARBA00004429"/>
    </source>
</evidence>
<proteinExistence type="inferred from homology"/>
<dbReference type="GO" id="GO:0098796">
    <property type="term" value="C:membrane protein complex"/>
    <property type="evidence" value="ECO:0007669"/>
    <property type="project" value="UniProtKB-ARBA"/>
</dbReference>
<dbReference type="PROSITE" id="PS00211">
    <property type="entry name" value="ABC_TRANSPORTER_1"/>
    <property type="match status" value="1"/>
</dbReference>
<dbReference type="GO" id="GO:0022857">
    <property type="term" value="F:transmembrane transporter activity"/>
    <property type="evidence" value="ECO:0007669"/>
    <property type="project" value="UniProtKB-ARBA"/>
</dbReference>
<feature type="domain" description="ABC transporter" evidence="12">
    <location>
        <begin position="2"/>
        <end position="240"/>
    </location>
</feature>